<organism evidence="1 2">
    <name type="scientific">Algoriphagus yeomjeoni</name>
    <dbReference type="NCBI Taxonomy" id="291403"/>
    <lineage>
        <taxon>Bacteria</taxon>
        <taxon>Pseudomonadati</taxon>
        <taxon>Bacteroidota</taxon>
        <taxon>Cytophagia</taxon>
        <taxon>Cytophagales</taxon>
        <taxon>Cyclobacteriaceae</taxon>
        <taxon>Algoriphagus</taxon>
    </lineage>
</organism>
<gene>
    <name evidence="1" type="ORF">LV83_03234</name>
</gene>
<reference evidence="1 2" key="1">
    <citation type="submission" date="2018-06" db="EMBL/GenBank/DDBJ databases">
        <title>Genomic Encyclopedia of Archaeal and Bacterial Type Strains, Phase II (KMG-II): from individual species to whole genera.</title>
        <authorList>
            <person name="Goeker M."/>
        </authorList>
    </citation>
    <scope>NUCLEOTIDE SEQUENCE [LARGE SCALE GENOMIC DNA]</scope>
    <source>
        <strain evidence="1 2">DSM 23446</strain>
    </source>
</reference>
<sequence length="75" mass="8940">MSDLPKKFKLNRSAFHARNASEQVNYGKEYKNLTWQERMQIHKYLNSIAYGYDIDNPPRMDKTVFKARSKDLNDL</sequence>
<name>A0A327P4E9_9BACT</name>
<accession>A0A327P4E9</accession>
<dbReference type="RefSeq" id="WP_111612554.1">
    <property type="nucleotide sequence ID" value="NZ_QLLK01000009.1"/>
</dbReference>
<dbReference type="OrthoDB" id="1366124at2"/>
<comment type="caution">
    <text evidence="1">The sequence shown here is derived from an EMBL/GenBank/DDBJ whole genome shotgun (WGS) entry which is preliminary data.</text>
</comment>
<proteinExistence type="predicted"/>
<protein>
    <submittedName>
        <fullName evidence="1">Uncharacterized protein</fullName>
    </submittedName>
</protein>
<evidence type="ECO:0000313" key="1">
    <source>
        <dbReference type="EMBL" id="RAI87128.1"/>
    </source>
</evidence>
<dbReference type="AlphaFoldDB" id="A0A327P4E9"/>
<evidence type="ECO:0000313" key="2">
    <source>
        <dbReference type="Proteomes" id="UP000249610"/>
    </source>
</evidence>
<keyword evidence="2" id="KW-1185">Reference proteome</keyword>
<dbReference type="EMBL" id="QLLK01000009">
    <property type="protein sequence ID" value="RAI87128.1"/>
    <property type="molecule type" value="Genomic_DNA"/>
</dbReference>
<dbReference type="Proteomes" id="UP000249610">
    <property type="component" value="Unassembled WGS sequence"/>
</dbReference>